<evidence type="ECO:0008006" key="5">
    <source>
        <dbReference type="Google" id="ProtNLM"/>
    </source>
</evidence>
<feature type="region of interest" description="Disordered" evidence="1">
    <location>
        <begin position="16"/>
        <end position="45"/>
    </location>
</feature>
<name>A0AB34JYR0_PRYPA</name>
<organism evidence="3 4">
    <name type="scientific">Prymnesium parvum</name>
    <name type="common">Toxic golden alga</name>
    <dbReference type="NCBI Taxonomy" id="97485"/>
    <lineage>
        <taxon>Eukaryota</taxon>
        <taxon>Haptista</taxon>
        <taxon>Haptophyta</taxon>
        <taxon>Prymnesiophyceae</taxon>
        <taxon>Prymnesiales</taxon>
        <taxon>Prymnesiaceae</taxon>
        <taxon>Prymnesium</taxon>
    </lineage>
</organism>
<proteinExistence type="predicted"/>
<feature type="chain" id="PRO_5044303740" description="Protein xylosyltransferase" evidence="2">
    <location>
        <begin position="18"/>
        <end position="635"/>
    </location>
</feature>
<gene>
    <name evidence="3" type="ORF">AB1Y20_015555</name>
</gene>
<feature type="region of interest" description="Disordered" evidence="1">
    <location>
        <begin position="573"/>
        <end position="592"/>
    </location>
</feature>
<feature type="compositionally biased region" description="Basic residues" evidence="1">
    <location>
        <begin position="575"/>
        <end position="586"/>
    </location>
</feature>
<reference evidence="3 4" key="1">
    <citation type="journal article" date="2024" name="Science">
        <title>Giant polyketide synthase enzymes in the biosynthesis of giant marine polyether toxins.</title>
        <authorList>
            <person name="Fallon T.R."/>
            <person name="Shende V.V."/>
            <person name="Wierzbicki I.H."/>
            <person name="Pendleton A.L."/>
            <person name="Watervoot N.F."/>
            <person name="Auber R.P."/>
            <person name="Gonzalez D.J."/>
            <person name="Wisecaver J.H."/>
            <person name="Moore B.S."/>
        </authorList>
    </citation>
    <scope>NUCLEOTIDE SEQUENCE [LARGE SCALE GENOMIC DNA]</scope>
    <source>
        <strain evidence="3 4">12B1</strain>
    </source>
</reference>
<feature type="compositionally biased region" description="Basic and acidic residues" evidence="1">
    <location>
        <begin position="19"/>
        <end position="43"/>
    </location>
</feature>
<dbReference type="Proteomes" id="UP001515480">
    <property type="component" value="Unassembled WGS sequence"/>
</dbReference>
<feature type="signal peptide" evidence="2">
    <location>
        <begin position="1"/>
        <end position="17"/>
    </location>
</feature>
<accession>A0AB34JYR0</accession>
<dbReference type="EMBL" id="JBGBPQ010000003">
    <property type="protein sequence ID" value="KAL1526864.1"/>
    <property type="molecule type" value="Genomic_DNA"/>
</dbReference>
<evidence type="ECO:0000256" key="2">
    <source>
        <dbReference type="SAM" id="SignalP"/>
    </source>
</evidence>
<keyword evidence="2" id="KW-0732">Signal</keyword>
<dbReference type="AlphaFoldDB" id="A0AB34JYR0"/>
<protein>
    <recommendedName>
        <fullName evidence="5">Protein xylosyltransferase</fullName>
    </recommendedName>
</protein>
<keyword evidence="4" id="KW-1185">Reference proteome</keyword>
<comment type="caution">
    <text evidence="3">The sequence shown here is derived from an EMBL/GenBank/DDBJ whole genome shotgun (WGS) entry which is preliminary data.</text>
</comment>
<sequence>MASAILASLALLSAANHRPSREEPNSRLEHQGTDLPDGRDHAHLQRKARALLRQARKSAKATNPPLADRPVLILIVGLMRSFRTTFHALRHSLITPNPHFTFDIVVSTDLNATCSNKDFETGCCIEPLERSPYPWAGLHGERLAAAIRETYSPYLIDLVSSASDDLPSRVRAGLAGRSLSRYFALLVSRPDVALVRGLDLQPVLLERQLLQHIGGRQVPQLQLEKECAARPGLSIVTGNLQRGVGSAENIALDRDHDFMYLACPPSALLPFFFRTRPGQLDCADASSCATDSSKVNCSEVWSACAAGQPPPIPPELRAAGCAKTACTGRAAHWCVALAQYIRDGQRLGTFDHGATGAVTHSVIVRSHAPGGCPLPPMPRACNYSIVARRPSWCSEKTDSRPRYMMSGKPGQRLVCTYFELRQLPVLSQQNSDWQSWVLAPRGTPRPNETAATHEIKASFRVIPRATLTLHATILASTADMMDGMDALRRRCELGFRYTSLAEARKRCLQTPGCDGVTRDSGILCWEDDVGAAHFDTGHRGGLPFSLELADSLKSANAKCREWRRLAASGLERGHASKRGIRASRRGHQGETLSRAPAWHGEAGKGFGRLTVNSGARVREHRAGRLLALGGSGTTH</sequence>
<evidence type="ECO:0000313" key="3">
    <source>
        <dbReference type="EMBL" id="KAL1526864.1"/>
    </source>
</evidence>
<evidence type="ECO:0000256" key="1">
    <source>
        <dbReference type="SAM" id="MobiDB-lite"/>
    </source>
</evidence>
<evidence type="ECO:0000313" key="4">
    <source>
        <dbReference type="Proteomes" id="UP001515480"/>
    </source>
</evidence>